<dbReference type="Proteomes" id="UP000228497">
    <property type="component" value="Unassembled WGS sequence"/>
</dbReference>
<accession>A0A2M7FC52</accession>
<dbReference type="EMBL" id="PFFD01000081">
    <property type="protein sequence ID" value="PIV87049.1"/>
    <property type="molecule type" value="Genomic_DNA"/>
</dbReference>
<feature type="non-terminal residue" evidence="1">
    <location>
        <position position="1"/>
    </location>
</feature>
<proteinExistence type="predicted"/>
<evidence type="ECO:0000313" key="2">
    <source>
        <dbReference type="Proteomes" id="UP000228497"/>
    </source>
</evidence>
<reference evidence="2" key="1">
    <citation type="submission" date="2017-09" db="EMBL/GenBank/DDBJ databases">
        <title>Depth-based differentiation of microbial function through sediment-hosted aquifers and enrichment of novel symbionts in the deep terrestrial subsurface.</title>
        <authorList>
            <person name="Probst A.J."/>
            <person name="Ladd B."/>
            <person name="Jarett J.K."/>
            <person name="Geller-Mcgrath D.E."/>
            <person name="Sieber C.M.K."/>
            <person name="Emerson J.B."/>
            <person name="Anantharaman K."/>
            <person name="Thomas B.C."/>
            <person name="Malmstrom R."/>
            <person name="Stieglmeier M."/>
            <person name="Klingl A."/>
            <person name="Woyke T."/>
            <person name="Ryan C.M."/>
            <person name="Banfield J.F."/>
        </authorList>
    </citation>
    <scope>NUCLEOTIDE SEQUENCE [LARGE SCALE GENOMIC DNA]</scope>
</reference>
<protein>
    <submittedName>
        <fullName evidence="1">Uncharacterized protein</fullName>
    </submittedName>
</protein>
<sequence>VARMLVGEGAKAVGDGFEHAYRALKSKTISYKFADMAKGHTLGSVRMELSKRGLLQGFVSTESEAGSAEYLQKGLLQRSTKGLRDVNQMLENGRREAFYLGVLRKYEHLTWAEANEKALKAVSDVMFPYPFLTAWEQTYPARIFFFYRFMRFSTPFWIKAMMEKPLLVALTAKLPGATLGEEMTPEEKKFMPSWIKWRGGYMVRKEGKQAVFGSGLGISLFDVTARLWPTRWWQEGLGSLAPNLRIPMENLSGHYFFLDSDILDRNKIYSPAFAKALSALNPAWKGLKARDFVQEIKTQGGRHYWTIPAPALYIINQIRPVNDIMKMMDPRMYGKSWYHLAEFGITGMKEYPVDLAAEKQRQEIEMYTNQLRELASSGIVKFTQIPSLVKGIQASPEQRRQFREVYARYKGALSARRHQKGR</sequence>
<comment type="caution">
    <text evidence="1">The sequence shown here is derived from an EMBL/GenBank/DDBJ whole genome shotgun (WGS) entry which is preliminary data.</text>
</comment>
<dbReference type="AlphaFoldDB" id="A0A2M7FC52"/>
<organism evidence="1 2">
    <name type="scientific">Candidatus Kaiserbacteria bacterium CG17_big_fil_post_rev_8_21_14_2_50_51_7</name>
    <dbReference type="NCBI Taxonomy" id="1974613"/>
    <lineage>
        <taxon>Bacteria</taxon>
        <taxon>Candidatus Kaiseribacteriota</taxon>
    </lineage>
</organism>
<evidence type="ECO:0000313" key="1">
    <source>
        <dbReference type="EMBL" id="PIV87049.1"/>
    </source>
</evidence>
<gene>
    <name evidence="1" type="ORF">COW49_01835</name>
</gene>
<name>A0A2M7FC52_9BACT</name>